<comment type="caution">
    <text evidence="1">The sequence shown here is derived from an EMBL/GenBank/DDBJ whole genome shotgun (WGS) entry which is preliminary data.</text>
</comment>
<accession>A0ACC1NVA4</accession>
<organism evidence="1 2">
    <name type="scientific">Zarea fungicola</name>
    <dbReference type="NCBI Taxonomy" id="93591"/>
    <lineage>
        <taxon>Eukaryota</taxon>
        <taxon>Fungi</taxon>
        <taxon>Dikarya</taxon>
        <taxon>Ascomycota</taxon>
        <taxon>Pezizomycotina</taxon>
        <taxon>Sordariomycetes</taxon>
        <taxon>Hypocreomycetidae</taxon>
        <taxon>Hypocreales</taxon>
        <taxon>Cordycipitaceae</taxon>
        <taxon>Zarea</taxon>
    </lineage>
</organism>
<reference evidence="1" key="1">
    <citation type="submission" date="2022-08" db="EMBL/GenBank/DDBJ databases">
        <title>Genome Sequence of Lecanicillium fungicola.</title>
        <authorList>
            <person name="Buettner E."/>
        </authorList>
    </citation>
    <scope>NUCLEOTIDE SEQUENCE</scope>
    <source>
        <strain evidence="1">Babe33</strain>
    </source>
</reference>
<name>A0ACC1NVA4_9HYPO</name>
<dbReference type="Proteomes" id="UP001143910">
    <property type="component" value="Unassembled WGS sequence"/>
</dbReference>
<protein>
    <submittedName>
        <fullName evidence="1">Uncharacterized protein</fullName>
    </submittedName>
</protein>
<evidence type="ECO:0000313" key="1">
    <source>
        <dbReference type="EMBL" id="KAJ2983247.1"/>
    </source>
</evidence>
<proteinExistence type="predicted"/>
<sequence>MTYVRRSDSLRADQQRPTPTRDILWITINDTVIVNFYRQPHTNEALDTLLTWRIPPKCLVAGDFNAQHHSWQTGNSSQRGKDIAAWAELNNLDLLNTIDVPTNPHGNTIDLAFSNLALADATVEDHLATSSDHYTLSLTLPEISPAPLQPKKLRVTSESEIERFTELVEYGIPAMPDVVTTPTELDSFAKGLINLLQSAAQAAGRVSRKGTKSAPWWNEDCAKAILEYRATLRHYPPGFSYELQCARKDFQRIIKRAKRQYWRTLINSFTDNASVFKAVRWLRSPGQFQPPPLQVGDSVYESQLDKANALRHATLERRTISDDIPDPWIPISPTRPIPFLTTVTLEEARDCTIRTGNTSPGADNITVKLLQAVWHIIGPHIRQLYEGCLSIGHHPTPFREAEVVMIPKPGRRDLSTTRAWRPISLLSCLGKGLERLIARRLAWASVHYGVLHTQQAGALPKRSAVDLVAALIHDIEETFAQGKVATLVTMDIQGAFDTVMRNRLILRLRQQGWPEHLALWVGSFMQNRSARVRYQDITTPSSPLQCGLPQGSPASPVLFLLYTEPIYRLRNQAGRFGYADDTAILCTGDSIEDTSSAASKCVEEMVSWGNANGISFDPDKTEVMHFSRRRLTTTLPIQHGDIEKYPEVAMRWLGIWLDRNLSFKPHVEKWAAKAQVVANHLKRLANTQYGPAPSAVRAAVMACVEPVLLYGTEAWYPGKTRPRWGKPDRVIPTRIQHLLRRITKALNNSMRAILPVWKTTPVMILHRESGIPPVSQLLEARQLRFAARLKSLDKTHPLVQRTTPQQRVIHPAIKRKFQRAQRQFPTRLRRTDQLLPNCDRPVLLAPRLEHDRAFLQTSSKKETATEFLRWLRSLPPSTLVVYSDGSLSENGSAGYGYTIHRQNRAVKGGSGRLGSAEVFDAEALGALEGLKAALDLTEAPTREIVVCLDNLAAATCLLGTASDSSQAVFLEFQALASAHGATQVRWVPGHTKIPGNEEADTLAKAGSSLPTPPETTPTLAFLRKVARQRPREAFAVWWRNAVPERYQQLDLQATNGCPPELRLPRAALHHLLAARSHHGDFADYHERFHHDDARTTCTCGRRKSPSHIFFCRKILPNQRIRLAPSPDVTISRILGRDFGKFIDLTAKSGFFNAICQRH</sequence>
<keyword evidence="2" id="KW-1185">Reference proteome</keyword>
<gene>
    <name evidence="1" type="ORF">NQ176_g835</name>
</gene>
<evidence type="ECO:0000313" key="2">
    <source>
        <dbReference type="Proteomes" id="UP001143910"/>
    </source>
</evidence>
<dbReference type="EMBL" id="JANJQO010000038">
    <property type="protein sequence ID" value="KAJ2983247.1"/>
    <property type="molecule type" value="Genomic_DNA"/>
</dbReference>